<dbReference type="KEGG" id="vg:29057118"/>
<evidence type="ECO:0000313" key="2">
    <source>
        <dbReference type="Proteomes" id="UP000202181"/>
    </source>
</evidence>
<sequence>MGLYNKTSLELLCRQIERDNPALAGTLDANTIMVLGGPYTANPTVSGRNARIILNGRLGNGFAGKKEFFYDRLNIGQMFKGITVVFQASGSSKTYADLLPALNAQYGLGLTASDLSNGTTKLPYGYTANQLTLNIATTSLAYTGALPVTWSRQPVGEFPESGPGTKVMLIGDMSEGYFGIVSEAELFSPQAMLDGINKDSTTVKGSLNGVPANRFWYKFARDGKILYLANYNHINIVWQDLYARGAAYEVDVPANKQHPQDKVIVRQRLAMKKEENGRDWFLSPCMPKLSGNDTWDYAAINQAPDPTGDVARLFAKIVSAGGYATGEWDGQTIDGNGFWFSTVSANNPAMAFGSSMVGLNQGMYNTATFTGGWRPVLELVNADDVAIPLENVYGSPTGVLRKPLFSIDPDTGDVLLNVSDVEWAIQGNLRRPLVGMSTAPLLGITKIAWENPIGVSPVRYGIATDPLLSVGRVQWQNLLRTPLVSLTSDYVEVSKVDLVTTNGELNGFN</sequence>
<name>A0A1B2IAA8_9CAUD</name>
<dbReference type="InterPro" id="IPR057701">
    <property type="entry name" value="DUF7941"/>
</dbReference>
<accession>A0A1B2IAA8</accession>
<organism evidence="1 2">
    <name type="scientific">Erwinia phage vB_EamM_Asesino</name>
    <dbReference type="NCBI Taxonomy" id="1883370"/>
    <lineage>
        <taxon>Viruses</taxon>
        <taxon>Duplodnaviria</taxon>
        <taxon>Heunggongvirae</taxon>
        <taxon>Uroviricota</taxon>
        <taxon>Caudoviricetes</taxon>
        <taxon>Chimalliviridae</taxon>
        <taxon>Erskinevirus</taxon>
        <taxon>Erskinevirus asesino</taxon>
    </lineage>
</organism>
<dbReference type="Proteomes" id="UP000202181">
    <property type="component" value="Segment"/>
</dbReference>
<dbReference type="RefSeq" id="YP_009290786.1">
    <property type="nucleotide sequence ID" value="NC_031107.2"/>
</dbReference>
<dbReference type="EMBL" id="KX397364">
    <property type="protein sequence ID" value="ANZ48181.1"/>
    <property type="molecule type" value="Genomic_DNA"/>
</dbReference>
<dbReference type="GeneID" id="29057118"/>
<proteinExistence type="predicted"/>
<protein>
    <submittedName>
        <fullName evidence="1">Virion structural protein</fullName>
    </submittedName>
</protein>
<dbReference type="Pfam" id="PF25613">
    <property type="entry name" value="DUF7941"/>
    <property type="match status" value="1"/>
</dbReference>
<evidence type="ECO:0000313" key="1">
    <source>
        <dbReference type="EMBL" id="ANZ48181.1"/>
    </source>
</evidence>
<keyword evidence="2" id="KW-1185">Reference proteome</keyword>
<reference evidence="1" key="1">
    <citation type="submission" date="2016-06" db="EMBL/GenBank/DDBJ databases">
        <authorList>
            <person name="Berg J.A."/>
            <person name="Hyde J.R."/>
            <person name="Breakwell D.P."/>
            <person name="Hope S."/>
            <person name="Grose J.H."/>
        </authorList>
    </citation>
    <scope>NUCLEOTIDE SEQUENCE [LARGE SCALE GENOMIC DNA]</scope>
</reference>
<gene>
    <name evidence="1" type="ORF">ASESINO_168</name>
</gene>
<dbReference type="OrthoDB" id="5503at10239"/>